<reference evidence="6 7" key="1">
    <citation type="submission" date="2024-02" db="EMBL/GenBank/DDBJ databases">
        <title>A draft genome for the cacao thread blight pathogen Marasmius crinis-equi.</title>
        <authorList>
            <person name="Cohen S.P."/>
            <person name="Baruah I.K."/>
            <person name="Amoako-Attah I."/>
            <person name="Bukari Y."/>
            <person name="Meinhardt L.W."/>
            <person name="Bailey B.A."/>
        </authorList>
    </citation>
    <scope>NUCLEOTIDE SEQUENCE [LARGE SCALE GENOMIC DNA]</scope>
    <source>
        <strain evidence="6 7">GH-76</strain>
    </source>
</reference>
<dbReference type="SUPFAM" id="SSF144232">
    <property type="entry name" value="HIT/MYND zinc finger-like"/>
    <property type="match status" value="1"/>
</dbReference>
<proteinExistence type="predicted"/>
<dbReference type="Pfam" id="PF01753">
    <property type="entry name" value="zf-MYND"/>
    <property type="match status" value="1"/>
</dbReference>
<organism evidence="6 7">
    <name type="scientific">Marasmius crinis-equi</name>
    <dbReference type="NCBI Taxonomy" id="585013"/>
    <lineage>
        <taxon>Eukaryota</taxon>
        <taxon>Fungi</taxon>
        <taxon>Dikarya</taxon>
        <taxon>Basidiomycota</taxon>
        <taxon>Agaricomycotina</taxon>
        <taxon>Agaricomycetes</taxon>
        <taxon>Agaricomycetidae</taxon>
        <taxon>Agaricales</taxon>
        <taxon>Marasmiineae</taxon>
        <taxon>Marasmiaceae</taxon>
        <taxon>Marasmius</taxon>
    </lineage>
</organism>
<dbReference type="Proteomes" id="UP001465976">
    <property type="component" value="Unassembled WGS sequence"/>
</dbReference>
<feature type="domain" description="MYND-type" evidence="5">
    <location>
        <begin position="172"/>
        <end position="220"/>
    </location>
</feature>
<keyword evidence="7" id="KW-1185">Reference proteome</keyword>
<evidence type="ECO:0000313" key="6">
    <source>
        <dbReference type="EMBL" id="KAL0568649.1"/>
    </source>
</evidence>
<evidence type="ECO:0000313" key="7">
    <source>
        <dbReference type="Proteomes" id="UP001465976"/>
    </source>
</evidence>
<gene>
    <name evidence="6" type="ORF">V5O48_013334</name>
</gene>
<keyword evidence="2 4" id="KW-0863">Zinc-finger</keyword>
<accession>A0ABR3F0C5</accession>
<keyword evidence="1" id="KW-0479">Metal-binding</keyword>
<evidence type="ECO:0000256" key="2">
    <source>
        <dbReference type="ARBA" id="ARBA00022771"/>
    </source>
</evidence>
<evidence type="ECO:0000259" key="5">
    <source>
        <dbReference type="PROSITE" id="PS50865"/>
    </source>
</evidence>
<dbReference type="EMBL" id="JBAHYK010001288">
    <property type="protein sequence ID" value="KAL0568649.1"/>
    <property type="molecule type" value="Genomic_DNA"/>
</dbReference>
<keyword evidence="3" id="KW-0862">Zinc</keyword>
<sequence>MAPALVKLLRVLLFKWRDLPPLQSPTFDWVYHATGLAIGHLVNVTDLGRVWVEEALDAGLIEAVLKANPVYCVYEEVVRSGIERRHTINHLLGNLFLSIIRYLMWPSVTRRVLRWSKKAQKSSSENAAHDKSQEGRMDLWAYWKRVEHQARTFNNVMAELKARQCICSNAECPLRGESLPTSTVKLRDVKYSRCCGCLTALYCSHYCQKADWKPRHREECKIWARKQRAGSRAVSYAEECFLLQLMDLYLDLDHNRFTFYQAARSYIRSPVEDQENSPLIAFFDFNADFSPRRSDLRYGHKWGPECLQVMEIGQLLSMMPNQRERVMKLSLEKGGNLSQNQCLAIAIFPDGEDRFLAAKPLKYRD</sequence>
<name>A0ABR3F0C5_9AGAR</name>
<evidence type="ECO:0000256" key="3">
    <source>
        <dbReference type="ARBA" id="ARBA00022833"/>
    </source>
</evidence>
<comment type="caution">
    <text evidence="6">The sequence shown here is derived from an EMBL/GenBank/DDBJ whole genome shotgun (WGS) entry which is preliminary data.</text>
</comment>
<evidence type="ECO:0000256" key="1">
    <source>
        <dbReference type="ARBA" id="ARBA00022723"/>
    </source>
</evidence>
<protein>
    <recommendedName>
        <fullName evidence="5">MYND-type domain-containing protein</fullName>
    </recommendedName>
</protein>
<dbReference type="InterPro" id="IPR002893">
    <property type="entry name" value="Znf_MYND"/>
</dbReference>
<evidence type="ECO:0000256" key="4">
    <source>
        <dbReference type="PROSITE-ProRule" id="PRU00134"/>
    </source>
</evidence>
<dbReference type="PROSITE" id="PS50865">
    <property type="entry name" value="ZF_MYND_2"/>
    <property type="match status" value="1"/>
</dbReference>
<dbReference type="Gene3D" id="6.10.140.2220">
    <property type="match status" value="1"/>
</dbReference>